<gene>
    <name evidence="3" type="ORF">DIABBA_LOCUS12856</name>
</gene>
<keyword evidence="1" id="KW-0732">Signal</keyword>
<evidence type="ECO:0000313" key="4">
    <source>
        <dbReference type="Proteomes" id="UP001153709"/>
    </source>
</evidence>
<name>A0A9P0DXU4_DIABA</name>
<dbReference type="SMART" id="SM00848">
    <property type="entry name" value="Inhibitor_I29"/>
    <property type="match status" value="1"/>
</dbReference>
<reference evidence="3" key="1">
    <citation type="submission" date="2022-01" db="EMBL/GenBank/DDBJ databases">
        <authorList>
            <person name="King R."/>
        </authorList>
    </citation>
    <scope>NUCLEOTIDE SEQUENCE</scope>
</reference>
<feature type="domain" description="Cathepsin propeptide inhibitor" evidence="2">
    <location>
        <begin position="26"/>
        <end position="86"/>
    </location>
</feature>
<feature type="chain" id="PRO_5040309645" description="Cathepsin propeptide inhibitor domain-containing protein" evidence="1">
    <location>
        <begin position="18"/>
        <end position="110"/>
    </location>
</feature>
<accession>A0A9P0DXU4</accession>
<evidence type="ECO:0000256" key="1">
    <source>
        <dbReference type="SAM" id="SignalP"/>
    </source>
</evidence>
<feature type="signal peptide" evidence="1">
    <location>
        <begin position="1"/>
        <end position="17"/>
    </location>
</feature>
<dbReference type="EMBL" id="OU898284">
    <property type="protein sequence ID" value="CAH1285708.1"/>
    <property type="molecule type" value="Genomic_DNA"/>
</dbReference>
<dbReference type="InterPro" id="IPR038765">
    <property type="entry name" value="Papain-like_cys_pep_sf"/>
</dbReference>
<protein>
    <recommendedName>
        <fullName evidence="2">Cathepsin propeptide inhibitor domain-containing protein</fullName>
    </recommendedName>
</protein>
<dbReference type="InterPro" id="IPR013201">
    <property type="entry name" value="Prot_inhib_I29"/>
</dbReference>
<dbReference type="AlphaFoldDB" id="A0A9P0DXU4"/>
<keyword evidence="4" id="KW-1185">Reference proteome</keyword>
<evidence type="ECO:0000259" key="2">
    <source>
        <dbReference type="SMART" id="SM00848"/>
    </source>
</evidence>
<dbReference type="Gene3D" id="1.10.287.2250">
    <property type="match status" value="1"/>
</dbReference>
<sequence>MFKNLLFFVVAVTLATSTYFSDDEEFEKFKKDYNRNYATPNEEQHRKGIFVNTLNKIKEHNAKYERGEISYSLGINQFADLTHEEFASRYTMKNWVEQQKKLAEKHAAKN</sequence>
<dbReference type="Pfam" id="PF08246">
    <property type="entry name" value="Inhibitor_I29"/>
    <property type="match status" value="1"/>
</dbReference>
<proteinExistence type="predicted"/>
<evidence type="ECO:0000313" key="3">
    <source>
        <dbReference type="EMBL" id="CAH1285708.1"/>
    </source>
</evidence>
<dbReference type="OrthoDB" id="5855924at2759"/>
<organism evidence="3 4">
    <name type="scientific">Diabrotica balteata</name>
    <name type="common">Banded cucumber beetle</name>
    <dbReference type="NCBI Taxonomy" id="107213"/>
    <lineage>
        <taxon>Eukaryota</taxon>
        <taxon>Metazoa</taxon>
        <taxon>Ecdysozoa</taxon>
        <taxon>Arthropoda</taxon>
        <taxon>Hexapoda</taxon>
        <taxon>Insecta</taxon>
        <taxon>Pterygota</taxon>
        <taxon>Neoptera</taxon>
        <taxon>Endopterygota</taxon>
        <taxon>Coleoptera</taxon>
        <taxon>Polyphaga</taxon>
        <taxon>Cucujiformia</taxon>
        <taxon>Chrysomeloidea</taxon>
        <taxon>Chrysomelidae</taxon>
        <taxon>Galerucinae</taxon>
        <taxon>Diabroticina</taxon>
        <taxon>Diabroticites</taxon>
        <taxon>Diabrotica</taxon>
    </lineage>
</organism>
<dbReference type="SUPFAM" id="SSF54001">
    <property type="entry name" value="Cysteine proteinases"/>
    <property type="match status" value="1"/>
</dbReference>
<dbReference type="Proteomes" id="UP001153709">
    <property type="component" value="Chromosome 9"/>
</dbReference>